<protein>
    <submittedName>
        <fullName evidence="1">Uncharacterized protein</fullName>
    </submittedName>
</protein>
<gene>
    <name evidence="1" type="ORF">FV139_12975</name>
</gene>
<dbReference type="PANTHER" id="PTHR37691">
    <property type="entry name" value="BLR3518 PROTEIN"/>
    <property type="match status" value="1"/>
</dbReference>
<reference evidence="1 2" key="1">
    <citation type="submission" date="2019-08" db="EMBL/GenBank/DDBJ databases">
        <title>Parahaliea maris sp. nov., isolated from the surface seawater.</title>
        <authorList>
            <person name="Liu Y."/>
        </authorList>
    </citation>
    <scope>NUCLEOTIDE SEQUENCE [LARGE SCALE GENOMIC DNA]</scope>
    <source>
        <strain evidence="1 2">HSLHS9</strain>
    </source>
</reference>
<name>A0A5C8ZZ32_9GAMM</name>
<dbReference type="AlphaFoldDB" id="A0A5C8ZZ32"/>
<evidence type="ECO:0000313" key="2">
    <source>
        <dbReference type="Proteomes" id="UP000321039"/>
    </source>
</evidence>
<evidence type="ECO:0000313" key="1">
    <source>
        <dbReference type="EMBL" id="TXS93069.1"/>
    </source>
</evidence>
<accession>A0A5C8ZZ32</accession>
<dbReference type="InterPro" id="IPR027396">
    <property type="entry name" value="DsrEFH-like"/>
</dbReference>
<comment type="caution">
    <text evidence="1">The sequence shown here is derived from an EMBL/GenBank/DDBJ whole genome shotgun (WGS) entry which is preliminary data.</text>
</comment>
<keyword evidence="2" id="KW-1185">Reference proteome</keyword>
<dbReference type="InterPro" id="IPR003787">
    <property type="entry name" value="Sulphur_relay_DsrE/F-like"/>
</dbReference>
<dbReference type="PANTHER" id="PTHR37691:SF1">
    <property type="entry name" value="BLR3518 PROTEIN"/>
    <property type="match status" value="1"/>
</dbReference>
<organism evidence="1 2">
    <name type="scientific">Parahaliea maris</name>
    <dbReference type="NCBI Taxonomy" id="2716870"/>
    <lineage>
        <taxon>Bacteria</taxon>
        <taxon>Pseudomonadati</taxon>
        <taxon>Pseudomonadota</taxon>
        <taxon>Gammaproteobacteria</taxon>
        <taxon>Cellvibrionales</taxon>
        <taxon>Halieaceae</taxon>
        <taxon>Parahaliea</taxon>
    </lineage>
</organism>
<sequence>MITLAIPALAGPEAFKPGTVVPGFGASAPVTAVELPADTRFMVAFDVAEAGPEDGLNRKLVTPARFLNMHGAAGVPAGNLSAAVVVHGGAWKDLLTDKARGSTNPNAGLIAELVAAGTTIQLCGQTAAMRDVGQEDLLPGVTIALSAMTAHAQLQQEGYTLNPF</sequence>
<dbReference type="EMBL" id="VRZA01000004">
    <property type="protein sequence ID" value="TXS93069.1"/>
    <property type="molecule type" value="Genomic_DNA"/>
</dbReference>
<dbReference type="Proteomes" id="UP000321039">
    <property type="component" value="Unassembled WGS sequence"/>
</dbReference>
<proteinExistence type="predicted"/>
<dbReference type="Gene3D" id="3.40.1260.10">
    <property type="entry name" value="DsrEFH-like"/>
    <property type="match status" value="1"/>
</dbReference>
<dbReference type="SUPFAM" id="SSF75169">
    <property type="entry name" value="DsrEFH-like"/>
    <property type="match status" value="1"/>
</dbReference>
<dbReference type="Pfam" id="PF02635">
    <property type="entry name" value="DsrE"/>
    <property type="match status" value="1"/>
</dbReference>